<dbReference type="PROSITE" id="PS00867">
    <property type="entry name" value="CPSASE_2"/>
    <property type="match status" value="1"/>
</dbReference>
<dbReference type="GO" id="GO:0005524">
    <property type="term" value="F:ATP binding"/>
    <property type="evidence" value="ECO:0007669"/>
    <property type="project" value="InterPro"/>
</dbReference>
<reference evidence="2" key="1">
    <citation type="submission" date="2020-01" db="EMBL/GenBank/DDBJ databases">
        <authorList>
            <person name="Meier V. D."/>
            <person name="Meier V D."/>
        </authorList>
    </citation>
    <scope>NUCLEOTIDE SEQUENCE</scope>
    <source>
        <strain evidence="2">HLG_WM_MAG_01</strain>
    </source>
</reference>
<evidence type="ECO:0000259" key="1">
    <source>
        <dbReference type="PROSITE" id="PS00867"/>
    </source>
</evidence>
<dbReference type="SUPFAM" id="SSF56059">
    <property type="entry name" value="Glutathione synthetase ATP-binding domain-like"/>
    <property type="match status" value="1"/>
</dbReference>
<dbReference type="AlphaFoldDB" id="A0A6S6SDF5"/>
<dbReference type="Gene3D" id="3.30.470.20">
    <property type="entry name" value="ATP-grasp fold, B domain"/>
    <property type="match status" value="1"/>
</dbReference>
<dbReference type="InterPro" id="IPR003806">
    <property type="entry name" value="ATP-grasp_PylC-type"/>
</dbReference>
<accession>A0A6S6SDF5</accession>
<evidence type="ECO:0000313" key="2">
    <source>
        <dbReference type="EMBL" id="CAA6802729.1"/>
    </source>
</evidence>
<protein>
    <recommendedName>
        <fullName evidence="1">Carbamoyl phosphate synthase ATP-binding domain-containing protein</fullName>
    </recommendedName>
</protein>
<proteinExistence type="predicted"/>
<dbReference type="Pfam" id="PF02655">
    <property type="entry name" value="ATP-grasp_3"/>
    <property type="match status" value="1"/>
</dbReference>
<organism evidence="2">
    <name type="scientific">uncultured Sulfurovum sp</name>
    <dbReference type="NCBI Taxonomy" id="269237"/>
    <lineage>
        <taxon>Bacteria</taxon>
        <taxon>Pseudomonadati</taxon>
        <taxon>Campylobacterota</taxon>
        <taxon>Epsilonproteobacteria</taxon>
        <taxon>Campylobacterales</taxon>
        <taxon>Sulfurovaceae</taxon>
        <taxon>Sulfurovum</taxon>
        <taxon>environmental samples</taxon>
    </lineage>
</organism>
<gene>
    <name evidence="2" type="ORF">HELGO_WM31537</name>
</gene>
<dbReference type="EMBL" id="CACVAS010000025">
    <property type="protein sequence ID" value="CAA6802729.1"/>
    <property type="molecule type" value="Genomic_DNA"/>
</dbReference>
<dbReference type="InterPro" id="IPR005479">
    <property type="entry name" value="CPAse_ATP-bd"/>
</dbReference>
<dbReference type="GO" id="GO:0046872">
    <property type="term" value="F:metal ion binding"/>
    <property type="evidence" value="ECO:0007669"/>
    <property type="project" value="InterPro"/>
</dbReference>
<feature type="domain" description="Carbamoyl phosphate synthase ATP-binding" evidence="1">
    <location>
        <begin position="106"/>
        <end position="113"/>
    </location>
</feature>
<sequence length="209" mass="24042">MDFSGHYHVMKLKNKGELPNRFQIQEYVRGIPYGASAYCKGNGEFEILEIHEQIINKKGKFIGGRWTDTIMSEKIEFVKKIYSKILNSVSLNFTGLLCIDFIDDKVIEVNPRLTASGPISHVLKMRNKLKQKFGNDFCIKQIDLNTGLNIPFEIVSNGILYNKIEKIWKEYGVICLPQGLNPFGTSRMIFINDNLKKTAQKEFIKNIQM</sequence>
<name>A0A6S6SDF5_9BACT</name>